<dbReference type="Proteomes" id="UP001162164">
    <property type="component" value="Unassembled WGS sequence"/>
</dbReference>
<accession>A0ABQ9JF71</accession>
<evidence type="ECO:0000256" key="1">
    <source>
        <dbReference type="SAM" id="Coils"/>
    </source>
</evidence>
<proteinExistence type="predicted"/>
<feature type="coiled-coil region" evidence="1">
    <location>
        <begin position="120"/>
        <end position="323"/>
    </location>
</feature>
<reference evidence="2" key="1">
    <citation type="journal article" date="2023" name="Insect Mol. Biol.">
        <title>Genome sequencing provides insights into the evolution of gene families encoding plant cell wall-degrading enzymes in longhorned beetles.</title>
        <authorList>
            <person name="Shin N.R."/>
            <person name="Okamura Y."/>
            <person name="Kirsch R."/>
            <person name="Pauchet Y."/>
        </authorList>
    </citation>
    <scope>NUCLEOTIDE SEQUENCE</scope>
    <source>
        <strain evidence="2">MMC_N1</strain>
    </source>
</reference>
<evidence type="ECO:0000313" key="2">
    <source>
        <dbReference type="EMBL" id="KAJ8976057.1"/>
    </source>
</evidence>
<dbReference type="EMBL" id="JAPWTJ010000732">
    <property type="protein sequence ID" value="KAJ8976057.1"/>
    <property type="molecule type" value="Genomic_DNA"/>
</dbReference>
<dbReference type="PANTHER" id="PTHR18898">
    <property type="entry name" value="NUCLEOPROTEIN TPR-RELATED"/>
    <property type="match status" value="1"/>
</dbReference>
<keyword evidence="3" id="KW-1185">Reference proteome</keyword>
<keyword evidence="1" id="KW-0175">Coiled coil</keyword>
<gene>
    <name evidence="2" type="ORF">NQ317_009247</name>
</gene>
<protein>
    <submittedName>
        <fullName evidence="2">Uncharacterized protein</fullName>
    </submittedName>
</protein>
<comment type="caution">
    <text evidence="2">The sequence shown here is derived from an EMBL/GenBank/DDBJ whole genome shotgun (WGS) entry which is preliminary data.</text>
</comment>
<evidence type="ECO:0000313" key="3">
    <source>
        <dbReference type="Proteomes" id="UP001162164"/>
    </source>
</evidence>
<feature type="coiled-coil region" evidence="1">
    <location>
        <begin position="26"/>
        <end position="53"/>
    </location>
</feature>
<dbReference type="PANTHER" id="PTHR18898:SF2">
    <property type="entry name" value="NUCLEOPROTEIN TPR"/>
    <property type="match status" value="1"/>
</dbReference>
<name>A0ABQ9JF71_9CUCU</name>
<organism evidence="2 3">
    <name type="scientific">Molorchus minor</name>
    <dbReference type="NCBI Taxonomy" id="1323400"/>
    <lineage>
        <taxon>Eukaryota</taxon>
        <taxon>Metazoa</taxon>
        <taxon>Ecdysozoa</taxon>
        <taxon>Arthropoda</taxon>
        <taxon>Hexapoda</taxon>
        <taxon>Insecta</taxon>
        <taxon>Pterygota</taxon>
        <taxon>Neoptera</taxon>
        <taxon>Endopterygota</taxon>
        <taxon>Coleoptera</taxon>
        <taxon>Polyphaga</taxon>
        <taxon>Cucujiformia</taxon>
        <taxon>Chrysomeloidea</taxon>
        <taxon>Cerambycidae</taxon>
        <taxon>Lamiinae</taxon>
        <taxon>Monochamini</taxon>
        <taxon>Molorchus</taxon>
    </lineage>
</organism>
<sequence>MRGEVKELTRLNCKLSSHAEMNEEKFKVMQNNMEIYKKQITALEKQNKIYSEAIIKHEQAATYLKDETLQSQTKLSKAEVMLKTPQRKESLKRDSYQQNLIKTNIELIKATLERTDAESRLKLEARLDEAHRECAALRRRLQEEQDHFRQLTEHLEKQTQSAHKRFEEEREQANKLRKELAETREELINKTSQIEDLTRKLREIDQQLADSNAEINSLKAKLKTAKEASDEYFNIAETSEKQVKEVLEQQELLKQELEKQKSLVKEYQEKCSELEGELSIQLDDQDITNAGIKVKSSQLQEELNVKTMDLRTAREQLENARTENKL</sequence>